<dbReference type="EMBL" id="QTTY01000033">
    <property type="protein sequence ID" value="REF24494.1"/>
    <property type="molecule type" value="Genomic_DNA"/>
</dbReference>
<organism evidence="1 2">
    <name type="scientific">Bacillus mycoides</name>
    <dbReference type="NCBI Taxonomy" id="1405"/>
    <lineage>
        <taxon>Bacteria</taxon>
        <taxon>Bacillati</taxon>
        <taxon>Bacillota</taxon>
        <taxon>Bacilli</taxon>
        <taxon>Bacillales</taxon>
        <taxon>Bacillaceae</taxon>
        <taxon>Bacillus</taxon>
        <taxon>Bacillus cereus group</taxon>
    </lineage>
</organism>
<protein>
    <submittedName>
        <fullName evidence="1">Uncharacterized protein</fullName>
    </submittedName>
</protein>
<dbReference type="Gene3D" id="1.25.40.10">
    <property type="entry name" value="Tetratricopeptide repeat domain"/>
    <property type="match status" value="1"/>
</dbReference>
<proteinExistence type="predicted"/>
<sequence>MVVANTKEKVLELLNEWYIEIRSRRIPEAERLKKEIDFKISQLKKEAEVEAQD</sequence>
<gene>
    <name evidence="1" type="ORF">DET55_13323</name>
</gene>
<name>A0A3D9UEY2_BACMY</name>
<reference evidence="1 2" key="1">
    <citation type="submission" date="2018-08" db="EMBL/GenBank/DDBJ databases">
        <title>Freshwater and sediment microbial communities from various areas in North America, analyzing microbe dynamics in response to fracking.</title>
        <authorList>
            <person name="Lamendella R."/>
        </authorList>
    </citation>
    <scope>NUCLEOTIDE SEQUENCE [LARGE SCALE GENOMIC DNA]</scope>
    <source>
        <strain evidence="1 2">DB-1</strain>
    </source>
</reference>
<dbReference type="AlphaFoldDB" id="A0A3D9UEY2"/>
<dbReference type="Proteomes" id="UP000256530">
    <property type="component" value="Unassembled WGS sequence"/>
</dbReference>
<evidence type="ECO:0000313" key="1">
    <source>
        <dbReference type="EMBL" id="REF24494.1"/>
    </source>
</evidence>
<accession>A0A3D9UEY2</accession>
<comment type="caution">
    <text evidence="1">The sequence shown here is derived from an EMBL/GenBank/DDBJ whole genome shotgun (WGS) entry which is preliminary data.</text>
</comment>
<evidence type="ECO:0000313" key="2">
    <source>
        <dbReference type="Proteomes" id="UP000256530"/>
    </source>
</evidence>
<dbReference type="Pfam" id="PF18801">
    <property type="entry name" value="RapH_N"/>
    <property type="match status" value="1"/>
</dbReference>
<dbReference type="InterPro" id="IPR011990">
    <property type="entry name" value="TPR-like_helical_dom_sf"/>
</dbReference>